<gene>
    <name evidence="1" type="ORF">METZ01_LOCUS91925</name>
</gene>
<dbReference type="InterPro" id="IPR026286">
    <property type="entry name" value="MaiA/AMDase"/>
</dbReference>
<dbReference type="Pfam" id="PF17645">
    <property type="entry name" value="Amdase"/>
    <property type="match status" value="1"/>
</dbReference>
<dbReference type="InterPro" id="IPR053714">
    <property type="entry name" value="Iso_Racemase_Enz_sf"/>
</dbReference>
<evidence type="ECO:0008006" key="2">
    <source>
        <dbReference type="Google" id="ProtNLM"/>
    </source>
</evidence>
<organism evidence="1">
    <name type="scientific">marine metagenome</name>
    <dbReference type="NCBI Taxonomy" id="408172"/>
    <lineage>
        <taxon>unclassified sequences</taxon>
        <taxon>metagenomes</taxon>
        <taxon>ecological metagenomes</taxon>
    </lineage>
</organism>
<dbReference type="AlphaFoldDB" id="A0A381VGC2"/>
<dbReference type="Gene3D" id="3.40.50.12500">
    <property type="match status" value="1"/>
</dbReference>
<proteinExistence type="predicted"/>
<reference evidence="1" key="1">
    <citation type="submission" date="2018-05" db="EMBL/GenBank/DDBJ databases">
        <authorList>
            <person name="Lanie J.A."/>
            <person name="Ng W.-L."/>
            <person name="Kazmierczak K.M."/>
            <person name="Andrzejewski T.M."/>
            <person name="Davidsen T.M."/>
            <person name="Wayne K.J."/>
            <person name="Tettelin H."/>
            <person name="Glass J.I."/>
            <person name="Rusch D."/>
            <person name="Podicherti R."/>
            <person name="Tsui H.-C.T."/>
            <person name="Winkler M.E."/>
        </authorList>
    </citation>
    <scope>NUCLEOTIDE SEQUENCE</scope>
</reference>
<evidence type="ECO:0000313" key="1">
    <source>
        <dbReference type="EMBL" id="SVA39071.1"/>
    </source>
</evidence>
<name>A0A381VGC2_9ZZZZ</name>
<accession>A0A381VGC2</accession>
<sequence length="248" mass="27831">MNSTKIEPKYISKSNPRVGLIALASDFMIEKDFINVIKDKDIDFFVNRIECYNPLTAENLIKMSEKVTEVTKDILPDQEIDCVVYGCTSGTIAAGHDSIEKKVKLAKPEAKVTTPSTAAIKALKKFNIKNLSVFTPYSKELNDEVVEYFRNEGFNIVSNSYFAIESDSDIGKVDQNYLYDVLSKIDLKDADALFVSCTALPVLPIIEKLEKKLDKIVLSSNQALIWDTLERIGKNKSIEGFGKLFKSH</sequence>
<dbReference type="PIRSF" id="PIRSF015736">
    <property type="entry name" value="MI"/>
    <property type="match status" value="1"/>
</dbReference>
<dbReference type="PANTHER" id="PTHR40267">
    <property type="entry name" value="BLR3294 PROTEIN"/>
    <property type="match status" value="1"/>
</dbReference>
<dbReference type="PANTHER" id="PTHR40267:SF1">
    <property type="entry name" value="BLR3294 PROTEIN"/>
    <property type="match status" value="1"/>
</dbReference>
<dbReference type="EMBL" id="UINC01008688">
    <property type="protein sequence ID" value="SVA39071.1"/>
    <property type="molecule type" value="Genomic_DNA"/>
</dbReference>
<protein>
    <recommendedName>
        <fullName evidence="2">Racemase</fullName>
    </recommendedName>
</protein>